<dbReference type="AlphaFoldDB" id="A0A7W4LKB2"/>
<keyword evidence="2" id="KW-0223">Dioxygenase</keyword>
<evidence type="ECO:0000313" key="2">
    <source>
        <dbReference type="EMBL" id="MBB2494721.1"/>
    </source>
</evidence>
<dbReference type="SUPFAM" id="SSF51182">
    <property type="entry name" value="RmlC-like cupins"/>
    <property type="match status" value="1"/>
</dbReference>
<dbReference type="InterPro" id="IPR011051">
    <property type="entry name" value="RmlC_Cupin_sf"/>
</dbReference>
<proteinExistence type="predicted"/>
<organism evidence="2 3">
    <name type="scientific">Aquipseudomonas ullengensis</name>
    <dbReference type="NCBI Taxonomy" id="2759166"/>
    <lineage>
        <taxon>Bacteria</taxon>
        <taxon>Pseudomonadati</taxon>
        <taxon>Pseudomonadota</taxon>
        <taxon>Gammaproteobacteria</taxon>
        <taxon>Pseudomonadales</taxon>
        <taxon>Pseudomonadaceae</taxon>
        <taxon>Aquipseudomonas</taxon>
    </lineage>
</organism>
<name>A0A7W4LKB2_9GAMM</name>
<dbReference type="EMBL" id="JACJUD010000002">
    <property type="protein sequence ID" value="MBB2494721.1"/>
    <property type="molecule type" value="Genomic_DNA"/>
</dbReference>
<evidence type="ECO:0000259" key="1">
    <source>
        <dbReference type="Pfam" id="PF12973"/>
    </source>
</evidence>
<dbReference type="InterPro" id="IPR025979">
    <property type="entry name" value="ChrR-like_cupin_dom"/>
</dbReference>
<gene>
    <name evidence="2" type="ORF">H3H51_06785</name>
</gene>
<dbReference type="Proteomes" id="UP000542720">
    <property type="component" value="Unassembled WGS sequence"/>
</dbReference>
<comment type="caution">
    <text evidence="2">The sequence shown here is derived from an EMBL/GenBank/DDBJ whole genome shotgun (WGS) entry which is preliminary data.</text>
</comment>
<dbReference type="InterPro" id="IPR014710">
    <property type="entry name" value="RmlC-like_jellyroll"/>
</dbReference>
<feature type="domain" description="ChrR-like cupin" evidence="1">
    <location>
        <begin position="28"/>
        <end position="122"/>
    </location>
</feature>
<protein>
    <submittedName>
        <fullName evidence="2">2,4'-dihydroxyacetophenone dioxygenase family protein</fullName>
    </submittedName>
</protein>
<sequence length="172" mass="19241">MAIPAQVHDHKDLLTLNTNELPIYKDALPGVPGIDVQPLFLDPNVGIWVLRVIFHPGVMLPKHYHTGPVHFFTLSGKWNYVEYPDQPQTAGSYLYEPGGSVHQFSVPASNTEMTDTMMVVYGANVNFDQDGNYLGIMDASDIMLMFDNLVRERGLEPAKYITPRAADYTTRG</sequence>
<accession>A0A7W4LKB2</accession>
<dbReference type="Gene3D" id="2.60.120.10">
    <property type="entry name" value="Jelly Rolls"/>
    <property type="match status" value="1"/>
</dbReference>
<dbReference type="Pfam" id="PF12973">
    <property type="entry name" value="Cupin_7"/>
    <property type="match status" value="1"/>
</dbReference>
<dbReference type="CDD" id="cd20302">
    <property type="entry name" value="cupin_DAD"/>
    <property type="match status" value="1"/>
</dbReference>
<evidence type="ECO:0000313" key="3">
    <source>
        <dbReference type="Proteomes" id="UP000542720"/>
    </source>
</evidence>
<reference evidence="2 3" key="1">
    <citation type="submission" date="2020-08" db="EMBL/GenBank/DDBJ databases">
        <authorList>
            <person name="Kim C.M."/>
        </authorList>
    </citation>
    <scope>NUCLEOTIDE SEQUENCE [LARGE SCALE GENOMIC DNA]</scope>
    <source>
        <strain evidence="2 3">UL070</strain>
    </source>
</reference>
<dbReference type="GO" id="GO:0051213">
    <property type="term" value="F:dioxygenase activity"/>
    <property type="evidence" value="ECO:0007669"/>
    <property type="project" value="UniProtKB-KW"/>
</dbReference>
<keyword evidence="2" id="KW-0560">Oxidoreductase</keyword>
<keyword evidence="3" id="KW-1185">Reference proteome</keyword>
<dbReference type="RefSeq" id="WP_183088292.1">
    <property type="nucleotide sequence ID" value="NZ_JACJUD010000002.1"/>
</dbReference>